<dbReference type="SUPFAM" id="SSF54637">
    <property type="entry name" value="Thioesterase/thiol ester dehydrase-isomerase"/>
    <property type="match status" value="1"/>
</dbReference>
<sequence>MPPPTTTTTTATKKRRTRSDYLFHQTHQTRWHDNDMYAHLNNTVYTKLFDSIINTYLITHCGMNPFSANNPTEKDRTLNLQPGSQSTPQPGSQTTGSQTNESQTTSQTSPATSPTTPQIGLIIASHCDYFASVSFPDTLELGLRVNQLGRSSVTYEVGVFRRGEAAVKVVGGYTHVFVARETMRPTAGGMDPAVRRGLERLLVAGSSSSSSSSSSQEDGGQGPRLAGEKARL</sequence>
<dbReference type="InterPro" id="IPR006683">
    <property type="entry name" value="Thioestr_dom"/>
</dbReference>
<dbReference type="GO" id="GO:0047617">
    <property type="term" value="F:fatty acyl-CoA hydrolase activity"/>
    <property type="evidence" value="ECO:0007669"/>
    <property type="project" value="TreeGrafter"/>
</dbReference>
<evidence type="ECO:0000313" key="5">
    <source>
        <dbReference type="EMBL" id="PYI21058.1"/>
    </source>
</evidence>
<dbReference type="InterPro" id="IPR050563">
    <property type="entry name" value="4-hydroxybenzoyl-CoA_TE"/>
</dbReference>
<evidence type="ECO:0000256" key="2">
    <source>
        <dbReference type="ARBA" id="ARBA00022801"/>
    </source>
</evidence>
<gene>
    <name evidence="5" type="ORF">BO99DRAFT_472425</name>
</gene>
<dbReference type="AlphaFoldDB" id="A0A2V5H9N0"/>
<evidence type="ECO:0000259" key="4">
    <source>
        <dbReference type="Pfam" id="PF03061"/>
    </source>
</evidence>
<comment type="similarity">
    <text evidence="1">Belongs to the 4-hydroxybenzoyl-CoA thioesterase family.</text>
</comment>
<dbReference type="InterPro" id="IPR029069">
    <property type="entry name" value="HotDog_dom_sf"/>
</dbReference>
<dbReference type="Pfam" id="PF03061">
    <property type="entry name" value="4HBT"/>
    <property type="match status" value="1"/>
</dbReference>
<feature type="region of interest" description="Disordered" evidence="3">
    <location>
        <begin position="202"/>
        <end position="232"/>
    </location>
</feature>
<keyword evidence="2" id="KW-0378">Hydrolase</keyword>
<evidence type="ECO:0000256" key="3">
    <source>
        <dbReference type="SAM" id="MobiDB-lite"/>
    </source>
</evidence>
<dbReference type="Gene3D" id="3.10.129.10">
    <property type="entry name" value="Hotdog Thioesterase"/>
    <property type="match status" value="1"/>
</dbReference>
<dbReference type="PANTHER" id="PTHR31793:SF27">
    <property type="entry name" value="NOVEL THIOESTERASE SUPERFAMILY DOMAIN AND SAPOSIN A-TYPE DOMAIN CONTAINING PROTEIN (0610012H03RIK)"/>
    <property type="match status" value="1"/>
</dbReference>
<dbReference type="OMA" id="DNDAYGH"/>
<feature type="compositionally biased region" description="Low complexity" evidence="3">
    <location>
        <begin position="206"/>
        <end position="215"/>
    </location>
</feature>
<feature type="region of interest" description="Disordered" evidence="3">
    <location>
        <begin position="68"/>
        <end position="117"/>
    </location>
</feature>
<evidence type="ECO:0000256" key="1">
    <source>
        <dbReference type="ARBA" id="ARBA00005953"/>
    </source>
</evidence>
<protein>
    <recommendedName>
        <fullName evidence="4">Thioesterase domain-containing protein</fullName>
    </recommendedName>
</protein>
<feature type="compositionally biased region" description="Polar residues" evidence="3">
    <location>
        <begin position="78"/>
        <end position="91"/>
    </location>
</feature>
<reference evidence="5 6" key="1">
    <citation type="submission" date="2018-02" db="EMBL/GenBank/DDBJ databases">
        <title>The genomes of Aspergillus section Nigri reveals drivers in fungal speciation.</title>
        <authorList>
            <consortium name="DOE Joint Genome Institute"/>
            <person name="Vesth T.C."/>
            <person name="Nybo J."/>
            <person name="Theobald S."/>
            <person name="Brandl J."/>
            <person name="Frisvad J.C."/>
            <person name="Nielsen K.F."/>
            <person name="Lyhne E.K."/>
            <person name="Kogle M.E."/>
            <person name="Kuo A."/>
            <person name="Riley R."/>
            <person name="Clum A."/>
            <person name="Nolan M."/>
            <person name="Lipzen A."/>
            <person name="Salamov A."/>
            <person name="Henrissat B."/>
            <person name="Wiebenga A."/>
            <person name="De vries R.P."/>
            <person name="Grigoriev I.V."/>
            <person name="Mortensen U.H."/>
            <person name="Andersen M.R."/>
            <person name="Baker S.E."/>
        </authorList>
    </citation>
    <scope>NUCLEOTIDE SEQUENCE [LARGE SCALE GENOMIC DNA]</scope>
    <source>
        <strain evidence="5 6">CBS 115571</strain>
    </source>
</reference>
<accession>A0A2V5H9N0</accession>
<feature type="domain" description="Thioesterase" evidence="4">
    <location>
        <begin position="117"/>
        <end position="164"/>
    </location>
</feature>
<organism evidence="5 6">
    <name type="scientific">Aspergillus violaceofuscus (strain CBS 115571)</name>
    <dbReference type="NCBI Taxonomy" id="1450538"/>
    <lineage>
        <taxon>Eukaryota</taxon>
        <taxon>Fungi</taxon>
        <taxon>Dikarya</taxon>
        <taxon>Ascomycota</taxon>
        <taxon>Pezizomycotina</taxon>
        <taxon>Eurotiomycetes</taxon>
        <taxon>Eurotiomycetidae</taxon>
        <taxon>Eurotiales</taxon>
        <taxon>Aspergillaceae</taxon>
        <taxon>Aspergillus</taxon>
    </lineage>
</organism>
<evidence type="ECO:0000313" key="6">
    <source>
        <dbReference type="Proteomes" id="UP000249829"/>
    </source>
</evidence>
<dbReference type="PANTHER" id="PTHR31793">
    <property type="entry name" value="4-HYDROXYBENZOYL-COA THIOESTERASE FAMILY MEMBER"/>
    <property type="match status" value="1"/>
</dbReference>
<feature type="compositionally biased region" description="Low complexity" evidence="3">
    <location>
        <begin position="92"/>
        <end position="117"/>
    </location>
</feature>
<proteinExistence type="inferred from homology"/>
<dbReference type="STRING" id="1450538.A0A2V5H9N0"/>
<keyword evidence="6" id="KW-1185">Reference proteome</keyword>
<dbReference type="EMBL" id="KZ825120">
    <property type="protein sequence ID" value="PYI21058.1"/>
    <property type="molecule type" value="Genomic_DNA"/>
</dbReference>
<dbReference type="CDD" id="cd00586">
    <property type="entry name" value="4HBT"/>
    <property type="match status" value="1"/>
</dbReference>
<feature type="compositionally biased region" description="Low complexity" evidence="3">
    <location>
        <begin position="1"/>
        <end position="11"/>
    </location>
</feature>
<dbReference type="Proteomes" id="UP000249829">
    <property type="component" value="Unassembled WGS sequence"/>
</dbReference>
<feature type="region of interest" description="Disordered" evidence="3">
    <location>
        <begin position="1"/>
        <end position="20"/>
    </location>
</feature>
<name>A0A2V5H9N0_ASPV1</name>